<gene>
    <name evidence="14" type="ORF">NA56DRAFT_557258</name>
</gene>
<organism evidence="14 15">
    <name type="scientific">Hyaloscypha hepaticicola</name>
    <dbReference type="NCBI Taxonomy" id="2082293"/>
    <lineage>
        <taxon>Eukaryota</taxon>
        <taxon>Fungi</taxon>
        <taxon>Dikarya</taxon>
        <taxon>Ascomycota</taxon>
        <taxon>Pezizomycotina</taxon>
        <taxon>Leotiomycetes</taxon>
        <taxon>Helotiales</taxon>
        <taxon>Hyaloscyphaceae</taxon>
        <taxon>Hyaloscypha</taxon>
    </lineage>
</organism>
<dbReference type="AlphaFoldDB" id="A0A2J6QNN5"/>
<comment type="similarity">
    <text evidence="2">Belongs to the AB hydrolase superfamily. AB hydrolase 2 family.</text>
</comment>
<evidence type="ECO:0000256" key="10">
    <source>
        <dbReference type="ARBA" id="ARBA00029392"/>
    </source>
</evidence>
<evidence type="ECO:0000256" key="8">
    <source>
        <dbReference type="ARBA" id="ARBA00022832"/>
    </source>
</evidence>
<evidence type="ECO:0000313" key="15">
    <source>
        <dbReference type="Proteomes" id="UP000235672"/>
    </source>
</evidence>
<evidence type="ECO:0000256" key="5">
    <source>
        <dbReference type="ARBA" id="ARBA00022487"/>
    </source>
</evidence>
<evidence type="ECO:0000256" key="7">
    <source>
        <dbReference type="ARBA" id="ARBA00022801"/>
    </source>
</evidence>
<evidence type="ECO:0000256" key="2">
    <source>
        <dbReference type="ARBA" id="ARBA00006499"/>
    </source>
</evidence>
<reference evidence="14 15" key="1">
    <citation type="submission" date="2016-05" db="EMBL/GenBank/DDBJ databases">
        <title>A degradative enzymes factory behind the ericoid mycorrhizal symbiosis.</title>
        <authorList>
            <consortium name="DOE Joint Genome Institute"/>
            <person name="Martino E."/>
            <person name="Morin E."/>
            <person name="Grelet G."/>
            <person name="Kuo A."/>
            <person name="Kohler A."/>
            <person name="Daghino S."/>
            <person name="Barry K."/>
            <person name="Choi C."/>
            <person name="Cichocki N."/>
            <person name="Clum A."/>
            <person name="Copeland A."/>
            <person name="Hainaut M."/>
            <person name="Haridas S."/>
            <person name="Labutti K."/>
            <person name="Lindquist E."/>
            <person name="Lipzen A."/>
            <person name="Khouja H.-R."/>
            <person name="Murat C."/>
            <person name="Ohm R."/>
            <person name="Olson A."/>
            <person name="Spatafora J."/>
            <person name="Veneault-Fourrey C."/>
            <person name="Henrissat B."/>
            <person name="Grigoriev I."/>
            <person name="Martin F."/>
            <person name="Perotto S."/>
        </authorList>
    </citation>
    <scope>NUCLEOTIDE SEQUENCE [LARGE SCALE GENOMIC DNA]</scope>
    <source>
        <strain evidence="14 15">UAMH 7357</strain>
    </source>
</reference>
<keyword evidence="9" id="KW-0443">Lipid metabolism</keyword>
<dbReference type="GO" id="GO:0005737">
    <property type="term" value="C:cytoplasm"/>
    <property type="evidence" value="ECO:0007669"/>
    <property type="project" value="UniProtKB-SubCell"/>
</dbReference>
<feature type="domain" description="Phospholipase/carboxylesterase/thioesterase" evidence="13">
    <location>
        <begin position="6"/>
        <end position="232"/>
    </location>
</feature>
<keyword evidence="5" id="KW-0719">Serine esterase</keyword>
<comment type="catalytic activity">
    <reaction evidence="12">
        <text>S-hexadecanoyl-L-cysteinyl-[protein] + H2O = L-cysteinyl-[protein] + hexadecanoate + H(+)</text>
        <dbReference type="Rhea" id="RHEA:19233"/>
        <dbReference type="Rhea" id="RHEA-COMP:10131"/>
        <dbReference type="Rhea" id="RHEA-COMP:11032"/>
        <dbReference type="ChEBI" id="CHEBI:7896"/>
        <dbReference type="ChEBI" id="CHEBI:15377"/>
        <dbReference type="ChEBI" id="CHEBI:15378"/>
        <dbReference type="ChEBI" id="CHEBI:29950"/>
        <dbReference type="ChEBI" id="CHEBI:74151"/>
        <dbReference type="EC" id="3.1.2.22"/>
    </reaction>
</comment>
<keyword evidence="6" id="KW-0963">Cytoplasm</keyword>
<proteinExistence type="inferred from homology"/>
<evidence type="ECO:0000256" key="6">
    <source>
        <dbReference type="ARBA" id="ARBA00022490"/>
    </source>
</evidence>
<dbReference type="EMBL" id="KZ613465">
    <property type="protein sequence ID" value="PMD27868.1"/>
    <property type="molecule type" value="Genomic_DNA"/>
</dbReference>
<dbReference type="Pfam" id="PF02230">
    <property type="entry name" value="Abhydrolase_2"/>
    <property type="match status" value="1"/>
</dbReference>
<comment type="function">
    <text evidence="10">Hydrolyzes fatty acids from S-acylated cysteine residues in proteins with a strong preference for palmitoylated G-alpha proteins over other acyl substrates. Mediates the deacylation of G-alpha proteins such as GPA1 in vivo, but has weak or no activity toward palmitoylated Ras proteins. Has weak lysophospholipase activity in vitro; however such activity may not exist in vivo.</text>
</comment>
<evidence type="ECO:0000256" key="4">
    <source>
        <dbReference type="ARBA" id="ARBA00014923"/>
    </source>
</evidence>
<evidence type="ECO:0000256" key="1">
    <source>
        <dbReference type="ARBA" id="ARBA00004496"/>
    </source>
</evidence>
<dbReference type="PANTHER" id="PTHR10655">
    <property type="entry name" value="LYSOPHOSPHOLIPASE-RELATED"/>
    <property type="match status" value="1"/>
</dbReference>
<keyword evidence="15" id="KW-1185">Reference proteome</keyword>
<name>A0A2J6QNN5_9HELO</name>
<dbReference type="GO" id="GO:0006631">
    <property type="term" value="P:fatty acid metabolic process"/>
    <property type="evidence" value="ECO:0007669"/>
    <property type="project" value="UniProtKB-KW"/>
</dbReference>
<dbReference type="SUPFAM" id="SSF53474">
    <property type="entry name" value="alpha/beta-Hydrolases"/>
    <property type="match status" value="1"/>
</dbReference>
<keyword evidence="7" id="KW-0378">Hydrolase</keyword>
<dbReference type="Gene3D" id="3.40.50.1820">
    <property type="entry name" value="alpha/beta hydrolase"/>
    <property type="match status" value="1"/>
</dbReference>
<comment type="subcellular location">
    <subcellularLocation>
        <location evidence="1">Cytoplasm</location>
    </subcellularLocation>
</comment>
<dbReference type="InterPro" id="IPR029058">
    <property type="entry name" value="AB_hydrolase_fold"/>
</dbReference>
<dbReference type="InterPro" id="IPR003140">
    <property type="entry name" value="PLipase/COase/thioEstase"/>
</dbReference>
<accession>A0A2J6QNN5</accession>
<dbReference type="Proteomes" id="UP000235672">
    <property type="component" value="Unassembled WGS sequence"/>
</dbReference>
<dbReference type="GO" id="GO:0008474">
    <property type="term" value="F:palmitoyl-(protein) hydrolase activity"/>
    <property type="evidence" value="ECO:0007669"/>
    <property type="project" value="UniProtKB-EC"/>
</dbReference>
<evidence type="ECO:0000313" key="14">
    <source>
        <dbReference type="EMBL" id="PMD27868.1"/>
    </source>
</evidence>
<feature type="non-terminal residue" evidence="14">
    <location>
        <position position="233"/>
    </location>
</feature>
<evidence type="ECO:0000256" key="11">
    <source>
        <dbReference type="ARBA" id="ARBA00031195"/>
    </source>
</evidence>
<dbReference type="PANTHER" id="PTHR10655:SF17">
    <property type="entry name" value="LYSOPHOSPHOLIPASE-LIKE PROTEIN 1"/>
    <property type="match status" value="1"/>
</dbReference>
<evidence type="ECO:0000256" key="3">
    <source>
        <dbReference type="ARBA" id="ARBA00012423"/>
    </source>
</evidence>
<dbReference type="InterPro" id="IPR050565">
    <property type="entry name" value="LYPA1-2/EST-like"/>
</dbReference>
<dbReference type="STRING" id="1745343.A0A2J6QNN5"/>
<evidence type="ECO:0000256" key="9">
    <source>
        <dbReference type="ARBA" id="ARBA00023098"/>
    </source>
</evidence>
<sequence length="233" mass="25474">MSNPTALIIPAVKRHTATVIMAHGLGDSGAGWVGLAENWRRRQKFEEVKFIFPNAPNIPITVNGGMRMPGWYDIVRRSDGTNFTDLQASQDEAGILRSQSYFHSLITSEIASGIPSTRIVIGGFSQGGAMSIFSGITSKDRLGGIFGLSSYLLLHKKVKQLIADGVGSGEGNKETRIFMGHGDSDPLVRPEWGQATAKYLKEMGFGVELKMYRGLEHSADPEEIDDVEKFLND</sequence>
<dbReference type="FunFam" id="3.40.50.1820:FF:000010">
    <property type="entry name" value="Acyl-protein thioesterase 2"/>
    <property type="match status" value="1"/>
</dbReference>
<protein>
    <recommendedName>
        <fullName evidence="4">Acyl-protein thioesterase 1</fullName>
        <ecNumber evidence="3">3.1.2.22</ecNumber>
    </recommendedName>
    <alternativeName>
        <fullName evidence="11">Palmitoyl-protein hydrolase</fullName>
    </alternativeName>
</protein>
<dbReference type="OrthoDB" id="2418081at2759"/>
<evidence type="ECO:0000256" key="12">
    <source>
        <dbReference type="ARBA" id="ARBA00047337"/>
    </source>
</evidence>
<dbReference type="GO" id="GO:0052689">
    <property type="term" value="F:carboxylic ester hydrolase activity"/>
    <property type="evidence" value="ECO:0007669"/>
    <property type="project" value="UniProtKB-KW"/>
</dbReference>
<keyword evidence="8" id="KW-0276">Fatty acid metabolism</keyword>
<evidence type="ECO:0000259" key="13">
    <source>
        <dbReference type="Pfam" id="PF02230"/>
    </source>
</evidence>
<dbReference type="EC" id="3.1.2.22" evidence="3"/>